<feature type="chain" id="PRO_5047300829" evidence="1">
    <location>
        <begin position="31"/>
        <end position="83"/>
    </location>
</feature>
<dbReference type="Proteomes" id="UP001456562">
    <property type="component" value="Unassembled WGS sequence"/>
</dbReference>
<protein>
    <submittedName>
        <fullName evidence="2">Uncharacterized protein</fullName>
    </submittedName>
</protein>
<gene>
    <name evidence="2" type="ORF">ABR748_35470</name>
</gene>
<keyword evidence="1" id="KW-0732">Signal</keyword>
<comment type="caution">
    <text evidence="2">The sequence shown here is derived from an EMBL/GenBank/DDBJ whole genome shotgun (WGS) entry which is preliminary data.</text>
</comment>
<proteinExistence type="predicted"/>
<evidence type="ECO:0000313" key="2">
    <source>
        <dbReference type="EMBL" id="MER0429458.1"/>
    </source>
</evidence>
<organism evidence="2 3">
    <name type="scientific">Streptomyces microflavus</name>
    <name type="common">Streptomyces lipmanii</name>
    <dbReference type="NCBI Taxonomy" id="1919"/>
    <lineage>
        <taxon>Bacteria</taxon>
        <taxon>Bacillati</taxon>
        <taxon>Actinomycetota</taxon>
        <taxon>Actinomycetes</taxon>
        <taxon>Kitasatosporales</taxon>
        <taxon>Streptomycetaceae</taxon>
        <taxon>Streptomyces</taxon>
    </lineage>
</organism>
<name>A0ABV1QE76_STRMI</name>
<evidence type="ECO:0000313" key="3">
    <source>
        <dbReference type="Proteomes" id="UP001456562"/>
    </source>
</evidence>
<accession>A0ABV1QE76</accession>
<evidence type="ECO:0000256" key="1">
    <source>
        <dbReference type="SAM" id="SignalP"/>
    </source>
</evidence>
<dbReference type="RefSeq" id="WP_350241475.1">
    <property type="nucleotide sequence ID" value="NZ_JBEJUE010000060.1"/>
</dbReference>
<reference evidence="2 3" key="1">
    <citation type="submission" date="2024-01" db="EMBL/GenBank/DDBJ databases">
        <title>Metagenomic exploration of the rhizosphere soil microbial community and their significance in facilitating the development of wild simulated ginseng.</title>
        <authorList>
            <person name="Huang J."/>
        </authorList>
    </citation>
    <scope>NUCLEOTIDE SEQUENCE [LARGE SCALE GENOMIC DNA]</scope>
    <source>
        <strain evidence="2 3">WY141</strain>
    </source>
</reference>
<keyword evidence="3" id="KW-1185">Reference proteome</keyword>
<sequence length="83" mass="7251">MTTRARLGRLAVVAALAAGSVIAVGGVAQAVVGHDNVQADDGDGGGGLLSGIGDIAGGALGAAGDAAGGAVGAAGDAGTAIGA</sequence>
<dbReference type="EMBL" id="JBEJUE010000060">
    <property type="protein sequence ID" value="MER0429458.1"/>
    <property type="molecule type" value="Genomic_DNA"/>
</dbReference>
<feature type="signal peptide" evidence="1">
    <location>
        <begin position="1"/>
        <end position="30"/>
    </location>
</feature>